<name>A0A1H5XBX5_9PROT</name>
<sequence>MSDKLTIRNITAVFNSELLFPTLTRYNRLESRPRTDNFQRAMRAEVRDALWMLCKQWQMGEFLGDDAGSPVAAKIHVEGQRITKYQPLGGSVQKFDHDTPLEATVERRAIPWTIGGVPVSLDLRLQLGRHWLKTIPVGARDKFKAKYPITSPDPSNKDQAAICAHAEVRQQFQAVAGRAMDGAALYLYLKADPGHSASDGIAGLSVSEQQAVDLEGPKFVAWFEKLYLQPQAGQGDAWQSPRLEYQFSCAVPDGGDGEKVLSAEEYYQGRLDWYNFDWDKSRPGLDAGDQDTPPKPVEKKYTTQSFIPTPVRFNGMPDTRWWAFEDGKTNFGDIKPGTTDLAKLLLIEFGLVYANDWFILPYTVPSGSVLNIKGLSVTNTFGERFWIEPAGSGSDQAWQRWAMYSLNIKGQTDESADLTLLVLPTVPKIQESPPLERIALIRDEIANMVWGIENTILTASGWTRAGNIAAAEYHQHLQMLHDLAVIGPTPAPIEWKASFRYELMTTVPENWIPFVPQHISDDKRQIQLRRAAMPRLLENDPNPDYERVRPRTVLLCQGLDANQPFFIYEEEVPRSGVHVSQTFQRTRWNNGQVFIWIGAKKATGRGEGHSGLAYDQIVSTSSKDS</sequence>
<dbReference type="RefSeq" id="WP_103967263.1">
    <property type="nucleotide sequence ID" value="NZ_FNUX01000025.1"/>
</dbReference>
<evidence type="ECO:0000313" key="1">
    <source>
        <dbReference type="EMBL" id="SEG08716.1"/>
    </source>
</evidence>
<proteinExistence type="predicted"/>
<evidence type="ECO:0000313" key="2">
    <source>
        <dbReference type="Proteomes" id="UP000236753"/>
    </source>
</evidence>
<accession>A0A1H5XBX5</accession>
<dbReference type="AlphaFoldDB" id="A0A1H5XBX5"/>
<gene>
    <name evidence="1" type="ORF">SAMN05216334_12537</name>
</gene>
<organism evidence="1 2">
    <name type="scientific">Nitrosomonas ureae</name>
    <dbReference type="NCBI Taxonomy" id="44577"/>
    <lineage>
        <taxon>Bacteria</taxon>
        <taxon>Pseudomonadati</taxon>
        <taxon>Pseudomonadota</taxon>
        <taxon>Betaproteobacteria</taxon>
        <taxon>Nitrosomonadales</taxon>
        <taxon>Nitrosomonadaceae</taxon>
        <taxon>Nitrosomonas</taxon>
    </lineage>
</organism>
<dbReference type="EMBL" id="FNUX01000025">
    <property type="protein sequence ID" value="SEG08716.1"/>
    <property type="molecule type" value="Genomic_DNA"/>
</dbReference>
<dbReference type="OrthoDB" id="9763471at2"/>
<reference evidence="1 2" key="1">
    <citation type="submission" date="2016-10" db="EMBL/GenBank/DDBJ databases">
        <authorList>
            <person name="de Groot N.N."/>
        </authorList>
    </citation>
    <scope>NUCLEOTIDE SEQUENCE [LARGE SCALE GENOMIC DNA]</scope>
    <source>
        <strain evidence="1 2">Nm13</strain>
    </source>
</reference>
<dbReference type="Proteomes" id="UP000236753">
    <property type="component" value="Unassembled WGS sequence"/>
</dbReference>
<protein>
    <submittedName>
        <fullName evidence="1">Uncharacterized protein</fullName>
    </submittedName>
</protein>